<evidence type="ECO:0000256" key="2">
    <source>
        <dbReference type="ARBA" id="ARBA00023122"/>
    </source>
</evidence>
<dbReference type="Gene3D" id="1.10.10.10">
    <property type="entry name" value="Winged helix-like DNA-binding domain superfamily/Winged helix DNA-binding domain"/>
    <property type="match status" value="1"/>
</dbReference>
<dbReference type="PIRSF" id="PIRSF026546">
    <property type="entry name" value="UCP026546_CBS_YqzB"/>
    <property type="match status" value="1"/>
</dbReference>
<dbReference type="STRING" id="1423796.FC24_GL000419"/>
<dbReference type="CDD" id="cd04617">
    <property type="entry name" value="CBS_pair_CcpN"/>
    <property type="match status" value="1"/>
</dbReference>
<dbReference type="InterPro" id="IPR013196">
    <property type="entry name" value="HTH_11"/>
</dbReference>
<keyword evidence="1" id="KW-0805">Transcription regulation</keyword>
<feature type="domain" description="CBS" evidence="6">
    <location>
        <begin position="149"/>
        <end position="209"/>
    </location>
</feature>
<accession>A0A0R2DFJ6</accession>
<dbReference type="PANTHER" id="PTHR43080:SF2">
    <property type="entry name" value="CBS DOMAIN-CONTAINING PROTEIN"/>
    <property type="match status" value="1"/>
</dbReference>
<dbReference type="InterPro" id="IPR051257">
    <property type="entry name" value="Diverse_CBS-Domain"/>
</dbReference>
<dbReference type="InterPro" id="IPR036388">
    <property type="entry name" value="WH-like_DNA-bd_sf"/>
</dbReference>
<evidence type="ECO:0000313" key="7">
    <source>
        <dbReference type="EMBL" id="KRM99305.1"/>
    </source>
</evidence>
<dbReference type="PROSITE" id="PS00894">
    <property type="entry name" value="HTH_DEOR_1"/>
    <property type="match status" value="1"/>
</dbReference>
<proteinExistence type="predicted"/>
<dbReference type="Gene3D" id="3.10.580.10">
    <property type="entry name" value="CBS-domain"/>
    <property type="match status" value="1"/>
</dbReference>
<dbReference type="EMBL" id="AYYI01000016">
    <property type="protein sequence ID" value="KRM99305.1"/>
    <property type="molecule type" value="Genomic_DNA"/>
</dbReference>
<keyword evidence="3" id="KW-0238">DNA-binding</keyword>
<dbReference type="PANTHER" id="PTHR43080">
    <property type="entry name" value="CBS DOMAIN-CONTAINING PROTEIN CBSX3, MITOCHONDRIAL"/>
    <property type="match status" value="1"/>
</dbReference>
<name>A0A0R2DFJ6_9LACO</name>
<protein>
    <recommendedName>
        <fullName evidence="6">CBS domain-containing protein</fullName>
    </recommendedName>
</protein>
<dbReference type="GO" id="GO:0003700">
    <property type="term" value="F:DNA-binding transcription factor activity"/>
    <property type="evidence" value="ECO:0007669"/>
    <property type="project" value="InterPro"/>
</dbReference>
<feature type="domain" description="CBS" evidence="6">
    <location>
        <begin position="84"/>
        <end position="140"/>
    </location>
</feature>
<dbReference type="InterPro" id="IPR046342">
    <property type="entry name" value="CBS_dom_sf"/>
</dbReference>
<dbReference type="InterPro" id="IPR018356">
    <property type="entry name" value="Tscrpt_reg_HTH_DeoR_CS"/>
</dbReference>
<dbReference type="AlphaFoldDB" id="A0A0R2DFJ6"/>
<evidence type="ECO:0000256" key="1">
    <source>
        <dbReference type="ARBA" id="ARBA00023015"/>
    </source>
</evidence>
<dbReference type="SMART" id="SM00116">
    <property type="entry name" value="CBS"/>
    <property type="match status" value="2"/>
</dbReference>
<dbReference type="PATRIC" id="fig|1423796.3.peg.431"/>
<comment type="caution">
    <text evidence="7">The sequence shown here is derived from an EMBL/GenBank/DDBJ whole genome shotgun (WGS) entry which is preliminary data.</text>
</comment>
<dbReference type="InterPro" id="IPR016842">
    <property type="entry name" value="UCP026546_HTH-CBS"/>
</dbReference>
<gene>
    <name evidence="7" type="ORF">FC24_GL000419</name>
</gene>
<reference evidence="7 8" key="1">
    <citation type="journal article" date="2015" name="Genome Announc.">
        <title>Expanding the biotechnology potential of lactobacilli through comparative genomics of 213 strains and associated genera.</title>
        <authorList>
            <person name="Sun Z."/>
            <person name="Harris H.M."/>
            <person name="McCann A."/>
            <person name="Guo C."/>
            <person name="Argimon S."/>
            <person name="Zhang W."/>
            <person name="Yang X."/>
            <person name="Jeffery I.B."/>
            <person name="Cooney J.C."/>
            <person name="Kagawa T.F."/>
            <person name="Liu W."/>
            <person name="Song Y."/>
            <person name="Salvetti E."/>
            <person name="Wrobel A."/>
            <person name="Rasinkangas P."/>
            <person name="Parkhill J."/>
            <person name="Rea M.C."/>
            <person name="O'Sullivan O."/>
            <person name="Ritari J."/>
            <person name="Douillard F.P."/>
            <person name="Paul Ross R."/>
            <person name="Yang R."/>
            <person name="Briner A.E."/>
            <person name="Felis G.E."/>
            <person name="de Vos W.M."/>
            <person name="Barrangou R."/>
            <person name="Klaenhammer T.R."/>
            <person name="Caufield P.W."/>
            <person name="Cui Y."/>
            <person name="Zhang H."/>
            <person name="O'Toole P.W."/>
        </authorList>
    </citation>
    <scope>NUCLEOTIDE SEQUENCE [LARGE SCALE GENOMIC DNA]</scope>
    <source>
        <strain evidence="7 8">DSM 20253</strain>
    </source>
</reference>
<sequence>MAAAVEFTKRQREIIAIVKREEPISGAKIAARLNLTRPTLRNDFSILTMTGMLDAKPKVGYFYAGQHVPSLSFATLYETPVAAIMLQPVLIQATTTVQDAVTSLFMNDVGSLYVTDANQQLQGIISRKDLLRSTINGGDLSRNFASLIMTRMPNVVTTIPSARVLDAGYLLKEHQVDSLPVLAADTQKVVGKITKTRLMTYFIEQGLKIEQD</sequence>
<dbReference type="SUPFAM" id="SSF46785">
    <property type="entry name" value="Winged helix' DNA-binding domain"/>
    <property type="match status" value="1"/>
</dbReference>
<organism evidence="7 8">
    <name type="scientific">Loigolactobacillus rennini DSM 20253</name>
    <dbReference type="NCBI Taxonomy" id="1423796"/>
    <lineage>
        <taxon>Bacteria</taxon>
        <taxon>Bacillati</taxon>
        <taxon>Bacillota</taxon>
        <taxon>Bacilli</taxon>
        <taxon>Lactobacillales</taxon>
        <taxon>Lactobacillaceae</taxon>
        <taxon>Loigolactobacillus</taxon>
    </lineage>
</organism>
<dbReference type="InterPro" id="IPR036390">
    <property type="entry name" value="WH_DNA-bd_sf"/>
</dbReference>
<dbReference type="InterPro" id="IPR000644">
    <property type="entry name" value="CBS_dom"/>
</dbReference>
<keyword evidence="4" id="KW-0804">Transcription</keyword>
<dbReference type="SUPFAM" id="SSF54631">
    <property type="entry name" value="CBS-domain pair"/>
    <property type="match status" value="1"/>
</dbReference>
<evidence type="ECO:0000259" key="6">
    <source>
        <dbReference type="PROSITE" id="PS51371"/>
    </source>
</evidence>
<evidence type="ECO:0000256" key="5">
    <source>
        <dbReference type="PROSITE-ProRule" id="PRU00703"/>
    </source>
</evidence>
<dbReference type="Pfam" id="PF00571">
    <property type="entry name" value="CBS"/>
    <property type="match status" value="2"/>
</dbReference>
<evidence type="ECO:0000313" key="8">
    <source>
        <dbReference type="Proteomes" id="UP000051638"/>
    </source>
</evidence>
<keyword evidence="2 5" id="KW-0129">CBS domain</keyword>
<dbReference type="Proteomes" id="UP000051638">
    <property type="component" value="Unassembled WGS sequence"/>
</dbReference>
<dbReference type="OrthoDB" id="9793615at2"/>
<evidence type="ECO:0000256" key="3">
    <source>
        <dbReference type="ARBA" id="ARBA00023125"/>
    </source>
</evidence>
<keyword evidence="8" id="KW-1185">Reference proteome</keyword>
<dbReference type="Pfam" id="PF08279">
    <property type="entry name" value="HTH_11"/>
    <property type="match status" value="1"/>
</dbReference>
<dbReference type="GO" id="GO:0003677">
    <property type="term" value="F:DNA binding"/>
    <property type="evidence" value="ECO:0007669"/>
    <property type="project" value="UniProtKB-KW"/>
</dbReference>
<evidence type="ECO:0000256" key="4">
    <source>
        <dbReference type="ARBA" id="ARBA00023163"/>
    </source>
</evidence>
<dbReference type="PROSITE" id="PS51371">
    <property type="entry name" value="CBS"/>
    <property type="match status" value="2"/>
</dbReference>